<accession>A0A6J5QEM0</accession>
<evidence type="ECO:0000256" key="4">
    <source>
        <dbReference type="SAM" id="MobiDB-lite"/>
    </source>
</evidence>
<organism evidence="5">
    <name type="scientific">uncultured Caudovirales phage</name>
    <dbReference type="NCBI Taxonomy" id="2100421"/>
    <lineage>
        <taxon>Viruses</taxon>
        <taxon>Duplodnaviria</taxon>
        <taxon>Heunggongvirae</taxon>
        <taxon>Uroviricota</taxon>
        <taxon>Caudoviricetes</taxon>
        <taxon>Peduoviridae</taxon>
        <taxon>Maltschvirus</taxon>
        <taxon>Maltschvirus maltsch</taxon>
    </lineage>
</organism>
<evidence type="ECO:0000256" key="1">
    <source>
        <dbReference type="ARBA" id="ARBA00022950"/>
    </source>
</evidence>
<reference evidence="5" key="1">
    <citation type="submission" date="2020-05" db="EMBL/GenBank/DDBJ databases">
        <authorList>
            <person name="Chiriac C."/>
            <person name="Salcher M."/>
            <person name="Ghai R."/>
            <person name="Kavagutti S V."/>
        </authorList>
    </citation>
    <scope>NUCLEOTIDE SEQUENCE</scope>
</reference>
<keyword evidence="3" id="KW-0231">Viral genome packaging</keyword>
<dbReference type="Pfam" id="PF04860">
    <property type="entry name" value="Phage_portal"/>
    <property type="match status" value="1"/>
</dbReference>
<feature type="non-terminal residue" evidence="5">
    <location>
        <position position="1"/>
    </location>
</feature>
<proteinExistence type="predicted"/>
<evidence type="ECO:0000313" key="5">
    <source>
        <dbReference type="EMBL" id="CAB4179961.1"/>
    </source>
</evidence>
<feature type="region of interest" description="Disordered" evidence="4">
    <location>
        <begin position="269"/>
        <end position="292"/>
    </location>
</feature>
<dbReference type="Gene3D" id="1.20.1270.210">
    <property type="match status" value="1"/>
</dbReference>
<dbReference type="Gene3D" id="3.30.1120.70">
    <property type="match status" value="1"/>
</dbReference>
<protein>
    <submittedName>
        <fullName evidence="5">Portal_HK97, phage portal protein, HK97 family</fullName>
    </submittedName>
</protein>
<dbReference type="EMBL" id="LR796989">
    <property type="protein sequence ID" value="CAB4179961.1"/>
    <property type="molecule type" value="Genomic_DNA"/>
</dbReference>
<gene>
    <name evidence="5" type="ORF">UFOVP1054_20</name>
</gene>
<keyword evidence="2" id="KW-1171">Viral genome ejection through host cell envelope</keyword>
<keyword evidence="2" id="KW-1162">Viral penetration into host cytoplasm</keyword>
<keyword evidence="1" id="KW-1188">Viral release from host cell</keyword>
<evidence type="ECO:0000256" key="2">
    <source>
        <dbReference type="ARBA" id="ARBA00023009"/>
    </source>
</evidence>
<evidence type="ECO:0000256" key="3">
    <source>
        <dbReference type="ARBA" id="ARBA00023219"/>
    </source>
</evidence>
<dbReference type="Gene3D" id="3.40.140.120">
    <property type="match status" value="1"/>
</dbReference>
<keyword evidence="2" id="KW-1160">Virus entry into host cell</keyword>
<feature type="compositionally biased region" description="Polar residues" evidence="4">
    <location>
        <begin position="276"/>
        <end position="292"/>
    </location>
</feature>
<name>A0A6J5QEM0_9CAUD</name>
<keyword evidence="1" id="KW-0118">Viral capsid assembly</keyword>
<dbReference type="InterPro" id="IPR006944">
    <property type="entry name" value="Phage/GTA_portal"/>
</dbReference>
<sequence>FQQYTYQWMGDEYEEIHLPGESWMSRPDNNVTRQFILAWTADDILFHGRAFWAITSRSQATGLPLSFQWLPAADVQTLDQPGPLWYGKSNEITFQGQPLIANDIIQFLSPVQGMLSMGARAIEISNRLDTAAMRFASNEITAGYLQQTNGSEPMSSEELGELCSAWSQARRRNAIGALNSSVTWTEFSSDPSKLQLVEARTHQMTELANLCNIPQYLVGAPVTGMTYSNAQQSRQDLYQFAAKPVIDCIGETLSAYALPRGREVRLDTSEYISEPVDTSTVSNPDPAEMSNS</sequence>